<evidence type="ECO:0000256" key="2">
    <source>
        <dbReference type="SAM" id="SignalP"/>
    </source>
</evidence>
<feature type="region of interest" description="Disordered" evidence="1">
    <location>
        <begin position="288"/>
        <end position="313"/>
    </location>
</feature>
<evidence type="ECO:0000256" key="1">
    <source>
        <dbReference type="SAM" id="MobiDB-lite"/>
    </source>
</evidence>
<feature type="region of interest" description="Disordered" evidence="1">
    <location>
        <begin position="129"/>
        <end position="158"/>
    </location>
</feature>
<dbReference type="AlphaFoldDB" id="A0AAE0IYZ9"/>
<proteinExistence type="predicted"/>
<evidence type="ECO:0000313" key="4">
    <source>
        <dbReference type="Proteomes" id="UP001286456"/>
    </source>
</evidence>
<feature type="signal peptide" evidence="2">
    <location>
        <begin position="1"/>
        <end position="19"/>
    </location>
</feature>
<reference evidence="3" key="2">
    <citation type="submission" date="2023-06" db="EMBL/GenBank/DDBJ databases">
        <authorList>
            <consortium name="Lawrence Berkeley National Laboratory"/>
            <person name="Haridas S."/>
            <person name="Hensen N."/>
            <person name="Bonometti L."/>
            <person name="Westerberg I."/>
            <person name="Brannstrom I.O."/>
            <person name="Guillou S."/>
            <person name="Cros-Aarteil S."/>
            <person name="Calhoun S."/>
            <person name="Kuo A."/>
            <person name="Mondo S."/>
            <person name="Pangilinan J."/>
            <person name="Riley R."/>
            <person name="Labutti K."/>
            <person name="Andreopoulos B."/>
            <person name="Lipzen A."/>
            <person name="Chen C."/>
            <person name="Yanf M."/>
            <person name="Daum C."/>
            <person name="Ng V."/>
            <person name="Clum A."/>
            <person name="Steindorff A."/>
            <person name="Ohm R."/>
            <person name="Martin F."/>
            <person name="Silar P."/>
            <person name="Natvig D."/>
            <person name="Lalanne C."/>
            <person name="Gautier V."/>
            <person name="Ament-Velasquez S.L."/>
            <person name="Kruys A."/>
            <person name="Hutchinson M.I."/>
            <person name="Powell A.J."/>
            <person name="Barry K."/>
            <person name="Miller A.N."/>
            <person name="Grigoriev I.V."/>
            <person name="Debuchy R."/>
            <person name="Gladieux P."/>
            <person name="Thoren M.H."/>
            <person name="Johannesson H."/>
        </authorList>
    </citation>
    <scope>NUCLEOTIDE SEQUENCE</scope>
    <source>
        <strain evidence="3">SMH4131-1</strain>
    </source>
</reference>
<sequence length="313" mass="32712">MQSDLSLSCLVLSAAGASGLGAWMRGGGGGNGGNGGGGGGREEHARATYVLYNARPLVGGVVVRCGQESKVWVKSSCHYGRQVQLFSQASMLQPGSSREKTLESPALAPCKSYLDVVWLFVSVPDQQERSQEKLAGANKDSLRMEEGTGTGTGTEMWEMWEIPPPSPGRSSHRAVPDTIHCDMPVQSYLANLETTMETDRIVKAIGLGPGLALGCAALHCGHPLSGRHSSSVLIEPVQSSAARPAGKKAWSVRDQGQTKDFSNLDGHRCARYGPSSCGAVRQEIKAQAQAGLAAQGPGDPASVTGNTQTVPSA</sequence>
<reference evidence="3" key="1">
    <citation type="journal article" date="2023" name="Mol. Phylogenet. Evol.">
        <title>Genome-scale phylogeny and comparative genomics of the fungal order Sordariales.</title>
        <authorList>
            <person name="Hensen N."/>
            <person name="Bonometti L."/>
            <person name="Westerberg I."/>
            <person name="Brannstrom I.O."/>
            <person name="Guillou S."/>
            <person name="Cros-Aarteil S."/>
            <person name="Calhoun S."/>
            <person name="Haridas S."/>
            <person name="Kuo A."/>
            <person name="Mondo S."/>
            <person name="Pangilinan J."/>
            <person name="Riley R."/>
            <person name="LaButti K."/>
            <person name="Andreopoulos B."/>
            <person name="Lipzen A."/>
            <person name="Chen C."/>
            <person name="Yan M."/>
            <person name="Daum C."/>
            <person name="Ng V."/>
            <person name="Clum A."/>
            <person name="Steindorff A."/>
            <person name="Ohm R.A."/>
            <person name="Martin F."/>
            <person name="Silar P."/>
            <person name="Natvig D.O."/>
            <person name="Lalanne C."/>
            <person name="Gautier V."/>
            <person name="Ament-Velasquez S.L."/>
            <person name="Kruys A."/>
            <person name="Hutchinson M.I."/>
            <person name="Powell A.J."/>
            <person name="Barry K."/>
            <person name="Miller A.N."/>
            <person name="Grigoriev I.V."/>
            <person name="Debuchy R."/>
            <person name="Gladieux P."/>
            <person name="Hiltunen Thoren M."/>
            <person name="Johannesson H."/>
        </authorList>
    </citation>
    <scope>NUCLEOTIDE SEQUENCE</scope>
    <source>
        <strain evidence="3">SMH4131-1</strain>
    </source>
</reference>
<name>A0AAE0IYZ9_9PEZI</name>
<protein>
    <submittedName>
        <fullName evidence="3">Uncharacterized protein</fullName>
    </submittedName>
</protein>
<feature type="chain" id="PRO_5041964489" evidence="2">
    <location>
        <begin position="20"/>
        <end position="313"/>
    </location>
</feature>
<comment type="caution">
    <text evidence="3">The sequence shown here is derived from an EMBL/GenBank/DDBJ whole genome shotgun (WGS) entry which is preliminary data.</text>
</comment>
<evidence type="ECO:0000313" key="3">
    <source>
        <dbReference type="EMBL" id="KAK3333645.1"/>
    </source>
</evidence>
<dbReference type="Proteomes" id="UP001286456">
    <property type="component" value="Unassembled WGS sequence"/>
</dbReference>
<feature type="compositionally biased region" description="Polar residues" evidence="1">
    <location>
        <begin position="303"/>
        <end position="313"/>
    </location>
</feature>
<accession>A0AAE0IYZ9</accession>
<dbReference type="EMBL" id="JAUEPO010000002">
    <property type="protein sequence ID" value="KAK3333645.1"/>
    <property type="molecule type" value="Genomic_DNA"/>
</dbReference>
<feature type="compositionally biased region" description="Low complexity" evidence="1">
    <location>
        <begin position="288"/>
        <end position="301"/>
    </location>
</feature>
<gene>
    <name evidence="3" type="ORF">B0T19DRAFT_399305</name>
</gene>
<keyword evidence="2" id="KW-0732">Signal</keyword>
<feature type="region of interest" description="Disordered" evidence="1">
    <location>
        <begin position="237"/>
        <end position="265"/>
    </location>
</feature>
<keyword evidence="4" id="KW-1185">Reference proteome</keyword>
<organism evidence="3 4">
    <name type="scientific">Cercophora scortea</name>
    <dbReference type="NCBI Taxonomy" id="314031"/>
    <lineage>
        <taxon>Eukaryota</taxon>
        <taxon>Fungi</taxon>
        <taxon>Dikarya</taxon>
        <taxon>Ascomycota</taxon>
        <taxon>Pezizomycotina</taxon>
        <taxon>Sordariomycetes</taxon>
        <taxon>Sordariomycetidae</taxon>
        <taxon>Sordariales</taxon>
        <taxon>Lasiosphaeriaceae</taxon>
        <taxon>Cercophora</taxon>
    </lineage>
</organism>